<sequence length="121" mass="13331">MCIVFTCGEHTFRKEVEGYNGLVCRCYNCGNYSGSVVKSNPWFTFCFIPVIPLSMKGYEDVSCRICNFQQPLTHRPDIQALRGQGGQGLQMQPPPAGPPQGWGQGQGGQGTPKPNEPMRYG</sequence>
<organism evidence="2 3">
    <name type="scientific">Parachaetomium inaequale</name>
    <dbReference type="NCBI Taxonomy" id="2588326"/>
    <lineage>
        <taxon>Eukaryota</taxon>
        <taxon>Fungi</taxon>
        <taxon>Dikarya</taxon>
        <taxon>Ascomycota</taxon>
        <taxon>Pezizomycotina</taxon>
        <taxon>Sordariomycetes</taxon>
        <taxon>Sordariomycetidae</taxon>
        <taxon>Sordariales</taxon>
        <taxon>Chaetomiaceae</taxon>
        <taxon>Parachaetomium</taxon>
    </lineage>
</organism>
<comment type="caution">
    <text evidence="2">The sequence shown here is derived from an EMBL/GenBank/DDBJ whole genome shotgun (WGS) entry which is preliminary data.</text>
</comment>
<feature type="compositionally biased region" description="Gly residues" evidence="1">
    <location>
        <begin position="100"/>
        <end position="110"/>
    </location>
</feature>
<proteinExistence type="predicted"/>
<dbReference type="PANTHER" id="PTHR28139:SF1">
    <property type="entry name" value="UPF0768 PROTEIN YBL029C-A"/>
    <property type="match status" value="1"/>
</dbReference>
<evidence type="ECO:0000313" key="2">
    <source>
        <dbReference type="EMBL" id="KAK4042242.1"/>
    </source>
</evidence>
<dbReference type="PANTHER" id="PTHR28139">
    <property type="entry name" value="UPF0768 PROTEIN YBL029C-A"/>
    <property type="match status" value="1"/>
</dbReference>
<reference evidence="3" key="1">
    <citation type="journal article" date="2023" name="Mol. Phylogenet. Evol.">
        <title>Genome-scale phylogeny and comparative genomics of the fungal order Sordariales.</title>
        <authorList>
            <person name="Hensen N."/>
            <person name="Bonometti L."/>
            <person name="Westerberg I."/>
            <person name="Brannstrom I.O."/>
            <person name="Guillou S."/>
            <person name="Cros-Aarteil S."/>
            <person name="Calhoun S."/>
            <person name="Haridas S."/>
            <person name="Kuo A."/>
            <person name="Mondo S."/>
            <person name="Pangilinan J."/>
            <person name="Riley R."/>
            <person name="LaButti K."/>
            <person name="Andreopoulos B."/>
            <person name="Lipzen A."/>
            <person name="Chen C."/>
            <person name="Yan M."/>
            <person name="Daum C."/>
            <person name="Ng V."/>
            <person name="Clum A."/>
            <person name="Steindorff A."/>
            <person name="Ohm R.A."/>
            <person name="Martin F."/>
            <person name="Silar P."/>
            <person name="Natvig D.O."/>
            <person name="Lalanne C."/>
            <person name="Gautier V."/>
            <person name="Ament-Velasquez S.L."/>
            <person name="Kruys A."/>
            <person name="Hutchinson M.I."/>
            <person name="Powell A.J."/>
            <person name="Barry K."/>
            <person name="Miller A.N."/>
            <person name="Grigoriev I.V."/>
            <person name="Debuchy R."/>
            <person name="Gladieux P."/>
            <person name="Hiltunen Thoren M."/>
            <person name="Johannesson H."/>
        </authorList>
    </citation>
    <scope>NUCLEOTIDE SEQUENCE [LARGE SCALE GENOMIC DNA]</scope>
    <source>
        <strain evidence="3">CBS 284.82</strain>
    </source>
</reference>
<evidence type="ECO:0000313" key="3">
    <source>
        <dbReference type="Proteomes" id="UP001303115"/>
    </source>
</evidence>
<name>A0AAN6PK28_9PEZI</name>
<dbReference type="AlphaFoldDB" id="A0AAN6PK28"/>
<accession>A0AAN6PK28</accession>
<dbReference type="EMBL" id="MU854344">
    <property type="protein sequence ID" value="KAK4042242.1"/>
    <property type="molecule type" value="Genomic_DNA"/>
</dbReference>
<feature type="region of interest" description="Disordered" evidence="1">
    <location>
        <begin position="77"/>
        <end position="121"/>
    </location>
</feature>
<protein>
    <submittedName>
        <fullName evidence="2">Uncharacterized protein</fullName>
    </submittedName>
</protein>
<evidence type="ECO:0000256" key="1">
    <source>
        <dbReference type="SAM" id="MobiDB-lite"/>
    </source>
</evidence>
<dbReference type="Proteomes" id="UP001303115">
    <property type="component" value="Unassembled WGS sequence"/>
</dbReference>
<gene>
    <name evidence="2" type="ORF">C8A01DRAFT_33742</name>
</gene>
<keyword evidence="3" id="KW-1185">Reference proteome</keyword>